<evidence type="ECO:0000256" key="10">
    <source>
        <dbReference type="ARBA" id="ARBA00022989"/>
    </source>
</evidence>
<keyword evidence="16" id="KW-1185">Reference proteome</keyword>
<evidence type="ECO:0008006" key="17">
    <source>
        <dbReference type="Google" id="ProtNLM"/>
    </source>
</evidence>
<keyword evidence="3" id="KW-0433">Leucine-rich repeat</keyword>
<evidence type="ECO:0000256" key="11">
    <source>
        <dbReference type="ARBA" id="ARBA00023136"/>
    </source>
</evidence>
<dbReference type="GO" id="GO:0009742">
    <property type="term" value="P:brassinosteroid mediated signaling pathway"/>
    <property type="evidence" value="ECO:0007669"/>
    <property type="project" value="UniProtKB-KW"/>
</dbReference>
<dbReference type="FunFam" id="3.80.10.10:FF:000383">
    <property type="entry name" value="Leucine-rich repeat receptor protein kinase EMS1"/>
    <property type="match status" value="1"/>
</dbReference>
<dbReference type="InterPro" id="IPR032675">
    <property type="entry name" value="LRR_dom_sf"/>
</dbReference>
<dbReference type="PROSITE" id="PS51450">
    <property type="entry name" value="LRR"/>
    <property type="match status" value="1"/>
</dbReference>
<evidence type="ECO:0000256" key="12">
    <source>
        <dbReference type="ARBA" id="ARBA00023180"/>
    </source>
</evidence>
<evidence type="ECO:0000256" key="9">
    <source>
        <dbReference type="ARBA" id="ARBA00022840"/>
    </source>
</evidence>
<evidence type="ECO:0000256" key="5">
    <source>
        <dbReference type="ARBA" id="ARBA00022692"/>
    </source>
</evidence>
<evidence type="ECO:0000256" key="1">
    <source>
        <dbReference type="ARBA" id="ARBA00004479"/>
    </source>
</evidence>
<keyword evidence="7" id="KW-0677">Repeat</keyword>
<keyword evidence="8" id="KW-0547">Nucleotide-binding</keyword>
<sequence>MSAAGGKSCTGEGEEAIAGLLDSGSGVRRVHARDDEGDKILLCHISVPGVASSPPRPPSRLIESAAAAVASSFRRIAAVTIVKLPMNGRYNHCRPYPLPLSSLCRISVSASRRIEPAATTIASSPPRPPSHRASDESPPQPSPRPPSPMNRRRNHHQAPEAACSYPGPPATHRRSGPPSGFRSRVRDLYAPAPAAISRRRIPHSICQLSVRWLDLSKNQLTGDLEEMQCWKETDNTSSRPGTNPESQFVSSLVSLVLNNNEFTGEFPQFLQSASQLVFLDLSYNRFFGRLPEWLPGKMPGLQIVRLRSNMFSGHIPKNFTHLDSLHYLDIAHNNISGTIPEDVGNWKIMTVTTPVWEGISFTLEESIDVIMKDQQREYQFRIYNQMVNIDFSCNSLMGHIPEEIHLLIGLTNLNLSRNQFSGAIPNQIGDLKRLESLDLSYNEFSGQIPSSLSALTSLSYLNLSYNNLSGTIPSGPQLQVLDNQIYIYVGNPALCGPPLPKKCSANESQQSAHKNINHMDFLYLGMGIGFVVGLWTVLCTMLMKRNWMIAYFRIIDKIYDKFYVQVAIRWARLMRTNQDDAA</sequence>
<keyword evidence="4" id="KW-1070">Brassinosteroid signaling pathway</keyword>
<dbReference type="Pfam" id="PF00560">
    <property type="entry name" value="LRR_1"/>
    <property type="match status" value="3"/>
</dbReference>
<keyword evidence="10 14" id="KW-1133">Transmembrane helix</keyword>
<dbReference type="InterPro" id="IPR001611">
    <property type="entry name" value="Leu-rich_rpt"/>
</dbReference>
<feature type="compositionally biased region" description="Pro residues" evidence="13">
    <location>
        <begin position="138"/>
        <end position="148"/>
    </location>
</feature>
<evidence type="ECO:0000256" key="4">
    <source>
        <dbReference type="ARBA" id="ARBA00022626"/>
    </source>
</evidence>
<dbReference type="PaxDb" id="65489-OBART11G23140.1"/>
<dbReference type="FunFam" id="3.80.10.10:FF:000111">
    <property type="entry name" value="LRR receptor-like serine/threonine-protein kinase ERECTA"/>
    <property type="match status" value="1"/>
</dbReference>
<evidence type="ECO:0000256" key="3">
    <source>
        <dbReference type="ARBA" id="ARBA00022614"/>
    </source>
</evidence>
<accession>A0A0D3HQ21</accession>
<dbReference type="GO" id="GO:0016020">
    <property type="term" value="C:membrane"/>
    <property type="evidence" value="ECO:0007669"/>
    <property type="project" value="UniProtKB-SubCell"/>
</dbReference>
<proteinExistence type="inferred from homology"/>
<dbReference type="Pfam" id="PF13855">
    <property type="entry name" value="LRR_8"/>
    <property type="match status" value="1"/>
</dbReference>
<dbReference type="eggNOG" id="KOG0619">
    <property type="taxonomic scope" value="Eukaryota"/>
</dbReference>
<feature type="transmembrane region" description="Helical" evidence="14">
    <location>
        <begin position="521"/>
        <end position="543"/>
    </location>
</feature>
<comment type="similarity">
    <text evidence="2">Belongs to the RLP family.</text>
</comment>
<dbReference type="HOGENOM" id="CLU_468842_0_0_1"/>
<name>A0A0D3HQ21_9ORYZ</name>
<evidence type="ECO:0000256" key="13">
    <source>
        <dbReference type="SAM" id="MobiDB-lite"/>
    </source>
</evidence>
<dbReference type="PANTHER" id="PTHR48063:SF22">
    <property type="entry name" value="HCRVF1 PROTEIN-LIKE"/>
    <property type="match status" value="1"/>
</dbReference>
<evidence type="ECO:0000256" key="8">
    <source>
        <dbReference type="ARBA" id="ARBA00022741"/>
    </source>
</evidence>
<reference evidence="15" key="1">
    <citation type="journal article" date="2009" name="Rice">
        <title>De Novo Next Generation Sequencing of Plant Genomes.</title>
        <authorList>
            <person name="Rounsley S."/>
            <person name="Marri P.R."/>
            <person name="Yu Y."/>
            <person name="He R."/>
            <person name="Sisneros N."/>
            <person name="Goicoechea J.L."/>
            <person name="Lee S.J."/>
            <person name="Angelova A."/>
            <person name="Kudrna D."/>
            <person name="Luo M."/>
            <person name="Affourtit J."/>
            <person name="Desany B."/>
            <person name="Knight J."/>
            <person name="Niazi F."/>
            <person name="Egholm M."/>
            <person name="Wing R.A."/>
        </authorList>
    </citation>
    <scope>NUCLEOTIDE SEQUENCE [LARGE SCALE GENOMIC DNA]</scope>
    <source>
        <strain evidence="15">cv. IRGC 105608</strain>
    </source>
</reference>
<keyword evidence="9" id="KW-0067">ATP-binding</keyword>
<keyword evidence="12" id="KW-0325">Glycoprotein</keyword>
<evidence type="ECO:0000256" key="2">
    <source>
        <dbReference type="ARBA" id="ARBA00009592"/>
    </source>
</evidence>
<evidence type="ECO:0000256" key="6">
    <source>
        <dbReference type="ARBA" id="ARBA00022729"/>
    </source>
</evidence>
<dbReference type="GO" id="GO:0005524">
    <property type="term" value="F:ATP binding"/>
    <property type="evidence" value="ECO:0007669"/>
    <property type="project" value="UniProtKB-KW"/>
</dbReference>
<dbReference type="SUPFAM" id="SSF52058">
    <property type="entry name" value="L domain-like"/>
    <property type="match status" value="1"/>
</dbReference>
<dbReference type="Proteomes" id="UP000026960">
    <property type="component" value="Chromosome 11"/>
</dbReference>
<dbReference type="InterPro" id="IPR046956">
    <property type="entry name" value="RLP23-like"/>
</dbReference>
<evidence type="ECO:0000313" key="15">
    <source>
        <dbReference type="EnsemblPlants" id="OBART11G23140.1"/>
    </source>
</evidence>
<dbReference type="STRING" id="65489.A0A0D3HQ21"/>
<evidence type="ECO:0000313" key="16">
    <source>
        <dbReference type="Proteomes" id="UP000026960"/>
    </source>
</evidence>
<dbReference type="PANTHER" id="PTHR48063">
    <property type="entry name" value="LRR RECEPTOR-LIKE KINASE"/>
    <property type="match status" value="1"/>
</dbReference>
<protein>
    <recommendedName>
        <fullName evidence="17">Leucine-rich repeat-containing N-terminal plant-type domain-containing protein</fullName>
    </recommendedName>
</protein>
<keyword evidence="6" id="KW-0732">Signal</keyword>
<dbReference type="Gene3D" id="3.80.10.10">
    <property type="entry name" value="Ribonuclease Inhibitor"/>
    <property type="match status" value="1"/>
</dbReference>
<dbReference type="Gramene" id="OBART11G23140.1">
    <property type="protein sequence ID" value="OBART11G23140.1"/>
    <property type="gene ID" value="OBART11G23140"/>
</dbReference>
<dbReference type="PRINTS" id="PR00019">
    <property type="entry name" value="LEURICHRPT"/>
</dbReference>
<feature type="region of interest" description="Disordered" evidence="13">
    <location>
        <begin position="118"/>
        <end position="184"/>
    </location>
</feature>
<dbReference type="EnsemblPlants" id="OBART11G23140.1">
    <property type="protein sequence ID" value="OBART11G23140.1"/>
    <property type="gene ID" value="OBART11G23140"/>
</dbReference>
<evidence type="ECO:0000256" key="14">
    <source>
        <dbReference type="SAM" id="Phobius"/>
    </source>
</evidence>
<keyword evidence="11 14" id="KW-0472">Membrane</keyword>
<reference evidence="15" key="2">
    <citation type="submission" date="2015-03" db="UniProtKB">
        <authorList>
            <consortium name="EnsemblPlants"/>
        </authorList>
    </citation>
    <scope>IDENTIFICATION</scope>
</reference>
<dbReference type="AlphaFoldDB" id="A0A0D3HQ21"/>
<organism evidence="15">
    <name type="scientific">Oryza barthii</name>
    <dbReference type="NCBI Taxonomy" id="65489"/>
    <lineage>
        <taxon>Eukaryota</taxon>
        <taxon>Viridiplantae</taxon>
        <taxon>Streptophyta</taxon>
        <taxon>Embryophyta</taxon>
        <taxon>Tracheophyta</taxon>
        <taxon>Spermatophyta</taxon>
        <taxon>Magnoliopsida</taxon>
        <taxon>Liliopsida</taxon>
        <taxon>Poales</taxon>
        <taxon>Poaceae</taxon>
        <taxon>BOP clade</taxon>
        <taxon>Oryzoideae</taxon>
        <taxon>Oryzeae</taxon>
        <taxon>Oryzinae</taxon>
        <taxon>Oryza</taxon>
    </lineage>
</organism>
<comment type="subcellular location">
    <subcellularLocation>
        <location evidence="1">Membrane</location>
        <topology evidence="1">Single-pass type I membrane protein</topology>
    </subcellularLocation>
</comment>
<keyword evidence="5 14" id="KW-0812">Transmembrane</keyword>
<evidence type="ECO:0000256" key="7">
    <source>
        <dbReference type="ARBA" id="ARBA00022737"/>
    </source>
</evidence>